<evidence type="ECO:0000256" key="9">
    <source>
        <dbReference type="RuleBase" id="RU364139"/>
    </source>
</evidence>
<keyword evidence="9" id="KW-0233">DNA recombination</keyword>
<feature type="domain" description="RecA family profile 1" evidence="10">
    <location>
        <begin position="98"/>
        <end position="269"/>
    </location>
</feature>
<evidence type="ECO:0000256" key="1">
    <source>
        <dbReference type="ARBA" id="ARBA00004123"/>
    </source>
</evidence>
<gene>
    <name evidence="12" type="ORF">OCTVUL_1B013348</name>
</gene>
<dbReference type="FunFam" id="3.40.50.300:FF:000092">
    <property type="entry name" value="DNA repair protein Rad51 homolog"/>
    <property type="match status" value="1"/>
</dbReference>
<evidence type="ECO:0000256" key="8">
    <source>
        <dbReference type="RuleBase" id="RU003422"/>
    </source>
</evidence>
<comment type="subcellular location">
    <subcellularLocation>
        <location evidence="1 9">Nucleus</location>
    </subcellularLocation>
</comment>
<dbReference type="NCBIfam" id="TIGR02239">
    <property type="entry name" value="recomb_RAD51"/>
    <property type="match status" value="1"/>
</dbReference>
<keyword evidence="9" id="KW-0234">DNA repair</keyword>
<dbReference type="PIRSF" id="PIRSF005856">
    <property type="entry name" value="Rad51"/>
    <property type="match status" value="1"/>
</dbReference>
<name>A0AA36AI00_OCTVU</name>
<dbReference type="Gene3D" id="3.40.50.300">
    <property type="entry name" value="P-loop containing nucleotide triphosphate hydrolases"/>
    <property type="match status" value="1"/>
</dbReference>
<dbReference type="InterPro" id="IPR016467">
    <property type="entry name" value="DNA_recomb/repair_RecA-like"/>
</dbReference>
<dbReference type="GO" id="GO:0006312">
    <property type="term" value="P:mitotic recombination"/>
    <property type="evidence" value="ECO:0007669"/>
    <property type="project" value="TreeGrafter"/>
</dbReference>
<dbReference type="GO" id="GO:0000794">
    <property type="term" value="C:condensed nuclear chromosome"/>
    <property type="evidence" value="ECO:0007669"/>
    <property type="project" value="TreeGrafter"/>
</dbReference>
<dbReference type="GO" id="GO:0070192">
    <property type="term" value="P:chromosome organization involved in meiotic cell cycle"/>
    <property type="evidence" value="ECO:0007669"/>
    <property type="project" value="TreeGrafter"/>
</dbReference>
<proteinExistence type="inferred from homology"/>
<evidence type="ECO:0000256" key="4">
    <source>
        <dbReference type="ARBA" id="ARBA00022840"/>
    </source>
</evidence>
<keyword evidence="4 8" id="KW-0067">ATP-binding</keyword>
<dbReference type="PROSITE" id="PS50163">
    <property type="entry name" value="RECA_3"/>
    <property type="match status" value="1"/>
</dbReference>
<keyword evidence="9" id="KW-0227">DNA damage</keyword>
<dbReference type="CDD" id="cd19513">
    <property type="entry name" value="Rad51"/>
    <property type="match status" value="1"/>
</dbReference>
<dbReference type="InterPro" id="IPR011941">
    <property type="entry name" value="DNA_recomb/repair_Rad51"/>
</dbReference>
<evidence type="ECO:0000256" key="2">
    <source>
        <dbReference type="ARBA" id="ARBA00007095"/>
    </source>
</evidence>
<dbReference type="GO" id="GO:0042148">
    <property type="term" value="P:DNA strand invasion"/>
    <property type="evidence" value="ECO:0007669"/>
    <property type="project" value="TreeGrafter"/>
</dbReference>
<dbReference type="InterPro" id="IPR020588">
    <property type="entry name" value="RecA_ATP-bd"/>
</dbReference>
<dbReference type="GO" id="GO:0003697">
    <property type="term" value="F:single-stranded DNA binding"/>
    <property type="evidence" value="ECO:0007669"/>
    <property type="project" value="InterPro"/>
</dbReference>
<dbReference type="Gene3D" id="1.10.150.20">
    <property type="entry name" value="5' to 3' exonuclease, C-terminal subdomain"/>
    <property type="match status" value="1"/>
</dbReference>
<evidence type="ECO:0000256" key="3">
    <source>
        <dbReference type="ARBA" id="ARBA00022741"/>
    </source>
</evidence>
<evidence type="ECO:0000256" key="5">
    <source>
        <dbReference type="ARBA" id="ARBA00023242"/>
    </source>
</evidence>
<comment type="similarity">
    <text evidence="2 9">Belongs to the RecA family. RAD51 subfamily.</text>
</comment>
<dbReference type="InterPro" id="IPR013632">
    <property type="entry name" value="Rad51_C"/>
</dbReference>
<keyword evidence="13" id="KW-1185">Reference proteome</keyword>
<keyword evidence="5 9" id="KW-0539">Nucleus</keyword>
<dbReference type="SUPFAM" id="SSF47794">
    <property type="entry name" value="Rad51 N-terminal domain-like"/>
    <property type="match status" value="1"/>
</dbReference>
<organism evidence="12 13">
    <name type="scientific">Octopus vulgaris</name>
    <name type="common">Common octopus</name>
    <dbReference type="NCBI Taxonomy" id="6645"/>
    <lineage>
        <taxon>Eukaryota</taxon>
        <taxon>Metazoa</taxon>
        <taxon>Spiralia</taxon>
        <taxon>Lophotrochozoa</taxon>
        <taxon>Mollusca</taxon>
        <taxon>Cephalopoda</taxon>
        <taxon>Coleoidea</taxon>
        <taxon>Octopodiformes</taxon>
        <taxon>Octopoda</taxon>
        <taxon>Incirrata</taxon>
        <taxon>Octopodidae</taxon>
        <taxon>Octopus</taxon>
    </lineage>
</organism>
<dbReference type="Proteomes" id="UP001162480">
    <property type="component" value="Chromosome 1"/>
</dbReference>
<dbReference type="PROSITE" id="PS50162">
    <property type="entry name" value="RECA_2"/>
    <property type="match status" value="1"/>
</dbReference>
<dbReference type="PANTHER" id="PTHR22942">
    <property type="entry name" value="RECA/RAD51/RADA DNA STRAND-PAIRING FAMILY MEMBER"/>
    <property type="match status" value="1"/>
</dbReference>
<accession>A0AA36AI00</accession>
<dbReference type="NCBIfam" id="NF003301">
    <property type="entry name" value="PRK04301.1"/>
    <property type="match status" value="1"/>
</dbReference>
<dbReference type="EMBL" id="OX597814">
    <property type="protein sequence ID" value="CAI9715858.1"/>
    <property type="molecule type" value="Genomic_DNA"/>
</dbReference>
<dbReference type="SMART" id="SM00382">
    <property type="entry name" value="AAA"/>
    <property type="match status" value="1"/>
</dbReference>
<dbReference type="GO" id="GO:0140664">
    <property type="term" value="F:ATP-dependent DNA damage sensor activity"/>
    <property type="evidence" value="ECO:0007669"/>
    <property type="project" value="InterPro"/>
</dbReference>
<sequence length="339" mass="36575">MSAQAESVGEISEDAIEEAFGPLPLSKLEGQGISANDCKKLEEAGFYTVESVAFAPKKSLLNIKGISEAKADKILTEATKLVPMGFTTATEFHQKRSEIIQVTTGSKELDKLLQGGIETGSITEIFGEFRTGKTQLCHTLAVTCQLPVDMGGGEGKALYVDTEGTFRPERLLAVADRYGLSGSDVLDNVAYARAYNSDHQTQLLVQAAAMMTESRYALLIVDSATALYRTDYSGRGELSARQMHLARFLRTLLRLADEFGVAVVITNQVVAQVDGASMFTSDPKKPIGGNIIAHASTTRLYLRKGRGETRICKIYDSPCLPEAEAMFAINADGIGDAKD</sequence>
<dbReference type="GO" id="GO:1990426">
    <property type="term" value="P:mitotic recombination-dependent replication fork processing"/>
    <property type="evidence" value="ECO:0007669"/>
    <property type="project" value="InterPro"/>
</dbReference>
<dbReference type="SUPFAM" id="SSF52540">
    <property type="entry name" value="P-loop containing nucleoside triphosphate hydrolases"/>
    <property type="match status" value="1"/>
</dbReference>
<dbReference type="PANTHER" id="PTHR22942:SF39">
    <property type="entry name" value="DNA REPAIR PROTEIN RAD51 HOMOLOG 1"/>
    <property type="match status" value="1"/>
</dbReference>
<evidence type="ECO:0000256" key="6">
    <source>
        <dbReference type="ARBA" id="ARBA00056736"/>
    </source>
</evidence>
<evidence type="ECO:0000259" key="10">
    <source>
        <dbReference type="PROSITE" id="PS50162"/>
    </source>
</evidence>
<dbReference type="Pfam" id="PF14520">
    <property type="entry name" value="HHH_5"/>
    <property type="match status" value="1"/>
</dbReference>
<keyword evidence="9" id="KW-0238">DNA-binding</keyword>
<comment type="function">
    <text evidence="6">Plays an important role in homologous strand exchange, a key step in DNA repair through homologous recombination (HR). Binds to single-stranded DNA in an ATP-dependent manner to form nucleoprotein filaments which are essential for the homology search and strand exchange. Catalyzes the recognition of homology and strand exchange between homologous DNA partners to form a joint molecule between a processed DNA break and the repair template. Recruited to resolve stalled replication forks during replication stress. Also involved in interstrand cross-link repair.</text>
</comment>
<reference evidence="12" key="1">
    <citation type="submission" date="2023-08" db="EMBL/GenBank/DDBJ databases">
        <authorList>
            <person name="Alioto T."/>
            <person name="Alioto T."/>
            <person name="Gomez Garrido J."/>
        </authorList>
    </citation>
    <scope>NUCLEOTIDE SEQUENCE</scope>
</reference>
<dbReference type="GO" id="GO:0000730">
    <property type="term" value="P:DNA recombinase assembly"/>
    <property type="evidence" value="ECO:0007669"/>
    <property type="project" value="TreeGrafter"/>
</dbReference>
<dbReference type="InterPro" id="IPR020587">
    <property type="entry name" value="RecA_monomer-monomer_interface"/>
</dbReference>
<comment type="subunit">
    <text evidence="7">Forms linear homooligomers, giving rise to a RAD51 nucleoprotein filament, which is essential for strand-pairing reactions during DNA recombination.</text>
</comment>
<evidence type="ECO:0000313" key="12">
    <source>
        <dbReference type="EMBL" id="CAI9715858.1"/>
    </source>
</evidence>
<protein>
    <recommendedName>
        <fullName evidence="9">DNA repair protein RAD51 homolog</fullName>
    </recommendedName>
</protein>
<evidence type="ECO:0000313" key="13">
    <source>
        <dbReference type="Proteomes" id="UP001162480"/>
    </source>
</evidence>
<dbReference type="FunFam" id="1.10.150.20:FF:000008">
    <property type="entry name" value="DNA repair protein RAD51 homolog"/>
    <property type="match status" value="1"/>
</dbReference>
<dbReference type="InterPro" id="IPR027417">
    <property type="entry name" value="P-loop_NTPase"/>
</dbReference>
<dbReference type="InterPro" id="IPR010995">
    <property type="entry name" value="DNA_repair_Rad51/TF_NusA_a-hlx"/>
</dbReference>
<evidence type="ECO:0000256" key="7">
    <source>
        <dbReference type="ARBA" id="ARBA00062901"/>
    </source>
</evidence>
<dbReference type="GO" id="GO:0005524">
    <property type="term" value="F:ATP binding"/>
    <property type="evidence" value="ECO:0007669"/>
    <property type="project" value="UniProtKB-KW"/>
</dbReference>
<dbReference type="GO" id="GO:0003690">
    <property type="term" value="F:double-stranded DNA binding"/>
    <property type="evidence" value="ECO:0007669"/>
    <property type="project" value="InterPro"/>
</dbReference>
<comment type="function">
    <text evidence="9">Binds to single and double-stranded DNA and exhibits DNA-dependent ATPase activity. Underwinds duplex DNA.</text>
</comment>
<dbReference type="Pfam" id="PF08423">
    <property type="entry name" value="Rad51"/>
    <property type="match status" value="1"/>
</dbReference>
<keyword evidence="3 8" id="KW-0547">Nucleotide-binding</keyword>
<dbReference type="GO" id="GO:0000150">
    <property type="term" value="F:DNA strand exchange activity"/>
    <property type="evidence" value="ECO:0007669"/>
    <property type="project" value="InterPro"/>
</dbReference>
<evidence type="ECO:0000259" key="11">
    <source>
        <dbReference type="PROSITE" id="PS50163"/>
    </source>
</evidence>
<dbReference type="GO" id="GO:0007131">
    <property type="term" value="P:reciprocal meiotic recombination"/>
    <property type="evidence" value="ECO:0007669"/>
    <property type="project" value="TreeGrafter"/>
</dbReference>
<dbReference type="AlphaFoldDB" id="A0AA36AI00"/>
<feature type="domain" description="RecA family profile 2" evidence="11">
    <location>
        <begin position="276"/>
        <end position="339"/>
    </location>
</feature>
<dbReference type="InterPro" id="IPR003593">
    <property type="entry name" value="AAA+_ATPase"/>
</dbReference>